<protein>
    <submittedName>
        <fullName evidence="1">Uncharacterized protein</fullName>
    </submittedName>
</protein>
<dbReference type="EMBL" id="HBUF01288469">
    <property type="protein sequence ID" value="CAG6688736.1"/>
    <property type="molecule type" value="Transcribed_RNA"/>
</dbReference>
<dbReference type="EMBL" id="HBUF01288470">
    <property type="protein sequence ID" value="CAG6688739.1"/>
    <property type="molecule type" value="Transcribed_RNA"/>
</dbReference>
<reference evidence="1" key="1">
    <citation type="submission" date="2021-05" db="EMBL/GenBank/DDBJ databases">
        <authorList>
            <person name="Alioto T."/>
            <person name="Alioto T."/>
            <person name="Gomez Garrido J."/>
        </authorList>
    </citation>
    <scope>NUCLEOTIDE SEQUENCE</scope>
</reference>
<dbReference type="AlphaFoldDB" id="A0A8D8TJ11"/>
<dbReference type="EMBL" id="HBUF01288468">
    <property type="protein sequence ID" value="CAG6688733.1"/>
    <property type="molecule type" value="Transcribed_RNA"/>
</dbReference>
<accession>A0A8D8TJ11</accession>
<sequence>MFKRSNRMRGYSPLGLGGHNFFSFLKDVKYPNMEYKNCVICTCRGKYPNMEYKIVFSFRNILKIAKPRSRRKCRYTPWFLSDEVYERSINWYKQNIFYPIEYHGYHV</sequence>
<proteinExistence type="predicted"/>
<evidence type="ECO:0000313" key="1">
    <source>
        <dbReference type="EMBL" id="CAG6688733.1"/>
    </source>
</evidence>
<organism evidence="1">
    <name type="scientific">Cacopsylla melanoneura</name>
    <dbReference type="NCBI Taxonomy" id="428564"/>
    <lineage>
        <taxon>Eukaryota</taxon>
        <taxon>Metazoa</taxon>
        <taxon>Ecdysozoa</taxon>
        <taxon>Arthropoda</taxon>
        <taxon>Hexapoda</taxon>
        <taxon>Insecta</taxon>
        <taxon>Pterygota</taxon>
        <taxon>Neoptera</taxon>
        <taxon>Paraneoptera</taxon>
        <taxon>Hemiptera</taxon>
        <taxon>Sternorrhyncha</taxon>
        <taxon>Psylloidea</taxon>
        <taxon>Psyllidae</taxon>
        <taxon>Psyllinae</taxon>
        <taxon>Cacopsylla</taxon>
    </lineage>
</organism>
<name>A0A8D8TJ11_9HEMI</name>